<dbReference type="Proteomes" id="UP000674084">
    <property type="component" value="Unassembled WGS sequence"/>
</dbReference>
<sequence length="55" mass="5961">MPGGEEGGSANLWMDSAPGDNPHHPEELTSVIVDHEMPTEIGLFVRMTKPPATFE</sequence>
<evidence type="ECO:0000313" key="3">
    <source>
        <dbReference type="Proteomes" id="UP000674084"/>
    </source>
</evidence>
<proteinExistence type="predicted"/>
<gene>
    <name evidence="2" type="ORF">KBO27_18160</name>
</gene>
<reference evidence="2 3" key="1">
    <citation type="submission" date="2021-04" db="EMBL/GenBank/DDBJ databases">
        <title>Whole-genome sequencing of Saccharopolyspora endophytica KCTC 19397.</title>
        <authorList>
            <person name="Ay H."/>
            <person name="Saygin H."/>
            <person name="Sahin N."/>
        </authorList>
    </citation>
    <scope>NUCLEOTIDE SEQUENCE [LARGE SCALE GENOMIC DNA]</scope>
    <source>
        <strain evidence="2 3">KCTC 19397</strain>
    </source>
</reference>
<evidence type="ECO:0000313" key="2">
    <source>
        <dbReference type="EMBL" id="MBQ0925880.1"/>
    </source>
</evidence>
<dbReference type="RefSeq" id="WP_210971113.1">
    <property type="nucleotide sequence ID" value="NZ_JAGPXE010000007.1"/>
</dbReference>
<protein>
    <submittedName>
        <fullName evidence="2">Uncharacterized protein</fullName>
    </submittedName>
</protein>
<accession>A0ABS5DHW3</accession>
<dbReference type="EMBL" id="JAGPXE010000007">
    <property type="protein sequence ID" value="MBQ0925880.1"/>
    <property type="molecule type" value="Genomic_DNA"/>
</dbReference>
<feature type="region of interest" description="Disordered" evidence="1">
    <location>
        <begin position="1"/>
        <end position="26"/>
    </location>
</feature>
<organism evidence="2 3">
    <name type="scientific">Saccharopolyspora endophytica</name>
    <dbReference type="NCBI Taxonomy" id="543886"/>
    <lineage>
        <taxon>Bacteria</taxon>
        <taxon>Bacillati</taxon>
        <taxon>Actinomycetota</taxon>
        <taxon>Actinomycetes</taxon>
        <taxon>Pseudonocardiales</taxon>
        <taxon>Pseudonocardiaceae</taxon>
        <taxon>Saccharopolyspora</taxon>
    </lineage>
</organism>
<keyword evidence="3" id="KW-1185">Reference proteome</keyword>
<evidence type="ECO:0000256" key="1">
    <source>
        <dbReference type="SAM" id="MobiDB-lite"/>
    </source>
</evidence>
<name>A0ABS5DHW3_9PSEU</name>
<comment type="caution">
    <text evidence="2">The sequence shown here is derived from an EMBL/GenBank/DDBJ whole genome shotgun (WGS) entry which is preliminary data.</text>
</comment>